<dbReference type="InterPro" id="IPR018200">
    <property type="entry name" value="USP_CS"/>
</dbReference>
<dbReference type="Proteomes" id="UP000095280">
    <property type="component" value="Unplaced"/>
</dbReference>
<dbReference type="PANTHER" id="PTHR21646">
    <property type="entry name" value="UBIQUITIN CARBOXYL-TERMINAL HYDROLASE"/>
    <property type="match status" value="1"/>
</dbReference>
<dbReference type="InterPro" id="IPR013083">
    <property type="entry name" value="Znf_RING/FYVE/PHD"/>
</dbReference>
<dbReference type="InterPro" id="IPR013785">
    <property type="entry name" value="Aldolase_TIM"/>
</dbReference>
<keyword evidence="8" id="KW-0378">Hydrolase</keyword>
<dbReference type="Gene3D" id="3.20.20.70">
    <property type="entry name" value="Aldolase class I"/>
    <property type="match status" value="1"/>
</dbReference>
<dbReference type="EC" id="3.4.19.12" evidence="3"/>
<comment type="similarity">
    <text evidence="14">Belongs to the peptidase C19 family. UBP8 subfamily.</text>
</comment>
<dbReference type="SUPFAM" id="SSF57850">
    <property type="entry name" value="RING/U-box"/>
    <property type="match status" value="1"/>
</dbReference>
<evidence type="ECO:0000256" key="6">
    <source>
        <dbReference type="ARBA" id="ARBA00022771"/>
    </source>
</evidence>
<dbReference type="AlphaFoldDB" id="A0A1I8F9D5"/>
<keyword evidence="18" id="KW-1185">Reference proteome</keyword>
<dbReference type="SUPFAM" id="SSF54001">
    <property type="entry name" value="Cysteine proteinases"/>
    <property type="match status" value="1"/>
</dbReference>
<dbReference type="SUPFAM" id="SSF51395">
    <property type="entry name" value="FMN-linked oxidoreductases"/>
    <property type="match status" value="1"/>
</dbReference>
<reference evidence="19" key="1">
    <citation type="submission" date="2016-11" db="UniProtKB">
        <authorList>
            <consortium name="WormBaseParasite"/>
        </authorList>
    </citation>
    <scope>IDENTIFICATION</scope>
</reference>
<evidence type="ECO:0000256" key="1">
    <source>
        <dbReference type="ARBA" id="ARBA00000707"/>
    </source>
</evidence>
<comment type="catalytic activity">
    <reaction evidence="1">
        <text>Thiol-dependent hydrolysis of ester, thioester, amide, peptide and isopeptide bonds formed by the C-terminal Gly of ubiquitin (a 76-residue protein attached to proteins as an intracellular targeting signal).</text>
        <dbReference type="EC" id="3.4.19.12"/>
    </reaction>
</comment>
<dbReference type="GO" id="GO:0008270">
    <property type="term" value="F:zinc ion binding"/>
    <property type="evidence" value="ECO:0007669"/>
    <property type="project" value="UniProtKB-KW"/>
</dbReference>
<keyword evidence="12" id="KW-0804">Transcription</keyword>
<feature type="domain" description="USP" evidence="16">
    <location>
        <begin position="134"/>
        <end position="400"/>
    </location>
</feature>
<evidence type="ECO:0000256" key="7">
    <source>
        <dbReference type="ARBA" id="ARBA00022786"/>
    </source>
</evidence>
<dbReference type="InterPro" id="IPR028889">
    <property type="entry name" value="USP"/>
</dbReference>
<evidence type="ECO:0000256" key="4">
    <source>
        <dbReference type="ARBA" id="ARBA00022670"/>
    </source>
</evidence>
<dbReference type="InterPro" id="IPR001394">
    <property type="entry name" value="Peptidase_C19_UCH"/>
</dbReference>
<evidence type="ECO:0000256" key="12">
    <source>
        <dbReference type="ARBA" id="ARBA00023163"/>
    </source>
</evidence>
<feature type="domain" description="UBP-type" evidence="17">
    <location>
        <begin position="75"/>
        <end position="181"/>
    </location>
</feature>
<name>A0A1I8F9D5_9PLAT</name>
<evidence type="ECO:0000256" key="14">
    <source>
        <dbReference type="ARBA" id="ARBA00038490"/>
    </source>
</evidence>
<evidence type="ECO:0000256" key="15">
    <source>
        <dbReference type="PROSITE-ProRule" id="PRU00502"/>
    </source>
</evidence>
<evidence type="ECO:0000256" key="8">
    <source>
        <dbReference type="ARBA" id="ARBA00022801"/>
    </source>
</evidence>
<evidence type="ECO:0000256" key="11">
    <source>
        <dbReference type="ARBA" id="ARBA00023015"/>
    </source>
</evidence>
<dbReference type="Gene3D" id="3.90.70.10">
    <property type="entry name" value="Cysteine proteinases"/>
    <property type="match status" value="2"/>
</dbReference>
<evidence type="ECO:0000313" key="18">
    <source>
        <dbReference type="Proteomes" id="UP000095280"/>
    </source>
</evidence>
<evidence type="ECO:0000256" key="10">
    <source>
        <dbReference type="ARBA" id="ARBA00022833"/>
    </source>
</evidence>
<dbReference type="Pfam" id="PF00443">
    <property type="entry name" value="UCH"/>
    <property type="match status" value="1"/>
</dbReference>
<evidence type="ECO:0000256" key="9">
    <source>
        <dbReference type="ARBA" id="ARBA00022807"/>
    </source>
</evidence>
<dbReference type="PROSITE" id="PS00973">
    <property type="entry name" value="USP_2"/>
    <property type="match status" value="1"/>
</dbReference>
<keyword evidence="9" id="KW-0788">Thiol protease</keyword>
<keyword evidence="5" id="KW-0479">Metal-binding</keyword>
<dbReference type="InterPro" id="IPR001607">
    <property type="entry name" value="Znf_UBP"/>
</dbReference>
<dbReference type="GO" id="GO:0005634">
    <property type="term" value="C:nucleus"/>
    <property type="evidence" value="ECO:0007669"/>
    <property type="project" value="UniProtKB-SubCell"/>
</dbReference>
<dbReference type="GO" id="GO:0016579">
    <property type="term" value="P:protein deubiquitination"/>
    <property type="evidence" value="ECO:0007669"/>
    <property type="project" value="InterPro"/>
</dbReference>
<evidence type="ECO:0000313" key="19">
    <source>
        <dbReference type="WBParaSite" id="maker-unitig_24201-snap-gene-0.1-mRNA-1"/>
    </source>
</evidence>
<keyword evidence="4" id="KW-0645">Protease</keyword>
<keyword evidence="10" id="KW-0862">Zinc</keyword>
<dbReference type="InterPro" id="IPR050185">
    <property type="entry name" value="Ub_carboxyl-term_hydrolase"/>
</dbReference>
<organism evidence="18 19">
    <name type="scientific">Macrostomum lignano</name>
    <dbReference type="NCBI Taxonomy" id="282301"/>
    <lineage>
        <taxon>Eukaryota</taxon>
        <taxon>Metazoa</taxon>
        <taxon>Spiralia</taxon>
        <taxon>Lophotrochozoa</taxon>
        <taxon>Platyhelminthes</taxon>
        <taxon>Rhabditophora</taxon>
        <taxon>Macrostomorpha</taxon>
        <taxon>Macrostomida</taxon>
        <taxon>Macrostomidae</taxon>
        <taxon>Macrostomum</taxon>
    </lineage>
</organism>
<evidence type="ECO:0000256" key="3">
    <source>
        <dbReference type="ARBA" id="ARBA00012759"/>
    </source>
</evidence>
<dbReference type="PANTHER" id="PTHR21646:SF33">
    <property type="entry name" value="UBIQUITIN CARBOXYL-TERMINAL HYDROLASE 22"/>
    <property type="match status" value="1"/>
</dbReference>
<keyword evidence="6 15" id="KW-0863">Zinc-finger</keyword>
<dbReference type="GO" id="GO:0004843">
    <property type="term" value="F:cysteine-type deubiquitinase activity"/>
    <property type="evidence" value="ECO:0007669"/>
    <property type="project" value="UniProtKB-EC"/>
</dbReference>
<keyword evidence="7" id="KW-0833">Ubl conjugation pathway</keyword>
<evidence type="ECO:0000259" key="16">
    <source>
        <dbReference type="PROSITE" id="PS50235"/>
    </source>
</evidence>
<comment type="subcellular location">
    <subcellularLocation>
        <location evidence="2">Nucleus</location>
    </subcellularLocation>
</comment>
<evidence type="ECO:0000256" key="2">
    <source>
        <dbReference type="ARBA" id="ARBA00004123"/>
    </source>
</evidence>
<accession>A0A1I8F9D5</accession>
<keyword evidence="11" id="KW-0805">Transcription regulation</keyword>
<keyword evidence="13" id="KW-0539">Nucleus</keyword>
<dbReference type="WBParaSite" id="maker-unitig_24201-snap-gene-0.1-mRNA-1">
    <property type="protein sequence ID" value="maker-unitig_24201-snap-gene-0.1-mRNA-1"/>
    <property type="gene ID" value="maker-unitig_24201-snap-gene-0.1"/>
</dbReference>
<proteinExistence type="inferred from homology"/>
<sequence>RKHTVRAVFLRPVQATRAKSRRAWATRHRRTIHQAAKASLTPDIEFNSTTVVATVNEAACQNFSAFTAASGVCRIRCDSQHSADGMAVERVLKSQKQKCAQCDSMARVHACLLCVHFGCYGNGHIQGHVDAAHPAGGSQARLSVDLSSGQALVHTPVLRDFFLLDPHSSLREHPALSCLVLPDYFGEFYSDCDNPFVPSSTLHLIWVHAHHLAGYEQQDAHEFLMAALNLLHQHFQADSGSGEPNGCTVGHQLQLQQQRSPCRCIVDQVFSGVPHCLQVHRPEHRGKIRCFRCQTVQDSIKQLTFRKLPVVACFHFKRFQHACLNHRKISTHISFPELLDMTPRLGKQYRLFCVVNHSGSLSAGHYTCYVCGTICNNLISDVPVSEVLTSEGYLLFYHKIVKRAQQAVKILPARQAVCPRICAPMVRYSKLPFRYLMRQLRLRPVLHAYDRRFVLSVLRQGRDNEFVTGPGDRPLIVQFASNDPAEFAACCVQFGRAALRRRGFEFAAVRNAGPISRILAFVLCSQPQLLAEMLTAARGRRCDCPNKFALSAKIRLCPDMRDTERLC</sequence>
<dbReference type="Gene3D" id="3.30.40.10">
    <property type="entry name" value="Zinc/RING finger domain, C3HC4 (zinc finger)"/>
    <property type="match status" value="1"/>
</dbReference>
<evidence type="ECO:0000256" key="5">
    <source>
        <dbReference type="ARBA" id="ARBA00022723"/>
    </source>
</evidence>
<dbReference type="GO" id="GO:0006508">
    <property type="term" value="P:proteolysis"/>
    <property type="evidence" value="ECO:0007669"/>
    <property type="project" value="UniProtKB-KW"/>
</dbReference>
<protein>
    <recommendedName>
        <fullName evidence="3">ubiquitinyl hydrolase 1</fullName>
        <ecNumber evidence="3">3.4.19.12</ecNumber>
    </recommendedName>
</protein>
<dbReference type="InterPro" id="IPR038765">
    <property type="entry name" value="Papain-like_cys_pep_sf"/>
</dbReference>
<evidence type="ECO:0000256" key="13">
    <source>
        <dbReference type="ARBA" id="ARBA00023242"/>
    </source>
</evidence>
<dbReference type="PROSITE" id="PS50235">
    <property type="entry name" value="USP_3"/>
    <property type="match status" value="1"/>
</dbReference>
<evidence type="ECO:0000259" key="17">
    <source>
        <dbReference type="PROSITE" id="PS50271"/>
    </source>
</evidence>
<dbReference type="PROSITE" id="PS50271">
    <property type="entry name" value="ZF_UBP"/>
    <property type="match status" value="1"/>
</dbReference>